<name>Q1D118_MYXXD</name>
<dbReference type="AlphaFoldDB" id="Q1D118"/>
<feature type="compositionally biased region" description="Acidic residues" evidence="1">
    <location>
        <begin position="98"/>
        <end position="115"/>
    </location>
</feature>
<dbReference type="OrthoDB" id="5516951at2"/>
<feature type="compositionally biased region" description="Basic and acidic residues" evidence="1">
    <location>
        <begin position="8"/>
        <end position="21"/>
    </location>
</feature>
<protein>
    <submittedName>
        <fullName evidence="2">Uncharacterized protein</fullName>
    </submittedName>
</protein>
<feature type="compositionally biased region" description="Polar residues" evidence="1">
    <location>
        <begin position="22"/>
        <end position="33"/>
    </location>
</feature>
<organism evidence="2 3">
    <name type="scientific">Myxococcus xanthus (strain DK1622)</name>
    <dbReference type="NCBI Taxonomy" id="246197"/>
    <lineage>
        <taxon>Bacteria</taxon>
        <taxon>Pseudomonadati</taxon>
        <taxon>Myxococcota</taxon>
        <taxon>Myxococcia</taxon>
        <taxon>Myxococcales</taxon>
        <taxon>Cystobacterineae</taxon>
        <taxon>Myxococcaceae</taxon>
        <taxon>Myxococcus</taxon>
    </lineage>
</organism>
<dbReference type="IntAct" id="Q1D118">
    <property type="interactions" value="1"/>
</dbReference>
<dbReference type="KEGG" id="mxa:MXAN_5512"/>
<dbReference type="EnsemblBacteria" id="ABF93066">
    <property type="protein sequence ID" value="ABF93066"/>
    <property type="gene ID" value="MXAN_5512"/>
</dbReference>
<proteinExistence type="predicted"/>
<keyword evidence="3" id="KW-1185">Reference proteome</keyword>
<evidence type="ECO:0000313" key="3">
    <source>
        <dbReference type="Proteomes" id="UP000002402"/>
    </source>
</evidence>
<feature type="region of interest" description="Disordered" evidence="1">
    <location>
        <begin position="1"/>
        <end position="34"/>
    </location>
</feature>
<dbReference type="EMBL" id="CP000113">
    <property type="protein sequence ID" value="ABF93066.1"/>
    <property type="molecule type" value="Genomic_DNA"/>
</dbReference>
<accession>Q1D118</accession>
<sequence>MRCYTAPDRVRRLSRHRDTPRSTKTMARTTQEQTQERHAFLLELFRQQPDISSKEALESFKDKFGGTINMKTFNQLREQAEDEAASAAAAAPAPAPEVEPEPEPEPEPEETEATVDDAASRLKAAAAPEAINGAAGAPAKKAKAKGNGPKNIFVDAPKEHLTFLEGIIQQFQEAGAANIRIDHATDRWMVVVVDSK</sequence>
<dbReference type="STRING" id="246197.MXAN_5512"/>
<gene>
    <name evidence="2" type="ordered locus">MXAN_5512</name>
</gene>
<feature type="region of interest" description="Disordered" evidence="1">
    <location>
        <begin position="78"/>
        <end position="116"/>
    </location>
</feature>
<dbReference type="HOGENOM" id="CLU_1625307_0_0_7"/>
<evidence type="ECO:0000256" key="1">
    <source>
        <dbReference type="SAM" id="MobiDB-lite"/>
    </source>
</evidence>
<evidence type="ECO:0000313" key="2">
    <source>
        <dbReference type="EMBL" id="ABF93066.1"/>
    </source>
</evidence>
<dbReference type="Proteomes" id="UP000002402">
    <property type="component" value="Chromosome"/>
</dbReference>
<reference evidence="2 3" key="1">
    <citation type="journal article" date="2006" name="Proc. Natl. Acad. Sci. U.S.A.">
        <title>Evolution of sensory complexity recorded in a myxobacterial genome.</title>
        <authorList>
            <person name="Goldman B.S."/>
            <person name="Nierman W.C."/>
            <person name="Kaiser D."/>
            <person name="Slater S.C."/>
            <person name="Durkin A.S."/>
            <person name="Eisen J.A."/>
            <person name="Ronning C.M."/>
            <person name="Barbazuk W.B."/>
            <person name="Blanchard M."/>
            <person name="Field C."/>
            <person name="Halling C."/>
            <person name="Hinkle G."/>
            <person name="Iartchuk O."/>
            <person name="Kim H.S."/>
            <person name="Mackenzie C."/>
            <person name="Madupu R."/>
            <person name="Miller N."/>
            <person name="Shvartsbeyn A."/>
            <person name="Sullivan S.A."/>
            <person name="Vaudin M."/>
            <person name="Wiegand R."/>
            <person name="Kaplan H.B."/>
        </authorList>
    </citation>
    <scope>NUCLEOTIDE SEQUENCE [LARGE SCALE GENOMIC DNA]</scope>
    <source>
        <strain evidence="3">DK1622</strain>
    </source>
</reference>